<proteinExistence type="predicted"/>
<accession>A0A7R9J9C6</accession>
<evidence type="ECO:0000313" key="1">
    <source>
        <dbReference type="EMBL" id="CAD7575130.1"/>
    </source>
</evidence>
<gene>
    <name evidence="1" type="ORF">TCMB3V08_LOCUS7728</name>
</gene>
<dbReference type="GO" id="GO:0005929">
    <property type="term" value="C:cilium"/>
    <property type="evidence" value="ECO:0007669"/>
    <property type="project" value="TreeGrafter"/>
</dbReference>
<sequence length="243" mass="27648">MGGWIHMSNDVAISKLARDFLMDACAQHQEGDNTGGEGEETGRFVEEGVTGGLGGGEELLENFELFQAVVYMFTDIHIPDRLSHANRCYMTFWERTKALQKWINQTIETSLSKDLADVNQKMGEVNIKLRRIRVGLVRNQMDEEDVEAYEAAARKQSHASLFIDSVEGEESSILPPGGHHLDHDRLFRSSQNIVAPRALRNNKDQSGDKLQMQLKKRLGSNRSQVWSRQNLDEMHLSYMRSQQ</sequence>
<dbReference type="PANTHER" id="PTHR21974:SF2">
    <property type="entry name" value="RE15880P"/>
    <property type="match status" value="1"/>
</dbReference>
<organism evidence="1">
    <name type="scientific">Timema californicum</name>
    <name type="common">California timema</name>
    <name type="synonym">Walking stick</name>
    <dbReference type="NCBI Taxonomy" id="61474"/>
    <lineage>
        <taxon>Eukaryota</taxon>
        <taxon>Metazoa</taxon>
        <taxon>Ecdysozoa</taxon>
        <taxon>Arthropoda</taxon>
        <taxon>Hexapoda</taxon>
        <taxon>Insecta</taxon>
        <taxon>Pterygota</taxon>
        <taxon>Neoptera</taxon>
        <taxon>Polyneoptera</taxon>
        <taxon>Phasmatodea</taxon>
        <taxon>Timematodea</taxon>
        <taxon>Timematoidea</taxon>
        <taxon>Timematidae</taxon>
        <taxon>Timema</taxon>
    </lineage>
</organism>
<dbReference type="PANTHER" id="PTHR21974">
    <property type="entry name" value="RE15880P"/>
    <property type="match status" value="1"/>
</dbReference>
<reference evidence="1" key="1">
    <citation type="submission" date="2020-11" db="EMBL/GenBank/DDBJ databases">
        <authorList>
            <person name="Tran Van P."/>
        </authorList>
    </citation>
    <scope>NUCLEOTIDE SEQUENCE</scope>
</reference>
<dbReference type="AlphaFoldDB" id="A0A7R9J9C6"/>
<name>A0A7R9J9C6_TIMCA</name>
<dbReference type="EMBL" id="OE182947">
    <property type="protein sequence ID" value="CAD7575130.1"/>
    <property type="molecule type" value="Genomic_DNA"/>
</dbReference>
<protein>
    <submittedName>
        <fullName evidence="1">(California timema) hypothetical protein</fullName>
    </submittedName>
</protein>